<dbReference type="Gene3D" id="1.20.1280.290">
    <property type="match status" value="1"/>
</dbReference>
<keyword evidence="3" id="KW-1185">Reference proteome</keyword>
<dbReference type="Pfam" id="PF03083">
    <property type="entry name" value="MtN3_slv"/>
    <property type="match status" value="1"/>
</dbReference>
<dbReference type="AlphaFoldDB" id="A0A1V4DK27"/>
<evidence type="ECO:0008006" key="4">
    <source>
        <dbReference type="Google" id="ProtNLM"/>
    </source>
</evidence>
<dbReference type="EMBL" id="MVAB01000001">
    <property type="protein sequence ID" value="OPF88656.1"/>
    <property type="molecule type" value="Genomic_DNA"/>
</dbReference>
<feature type="transmembrane region" description="Helical" evidence="1">
    <location>
        <begin position="20"/>
        <end position="39"/>
    </location>
</feature>
<evidence type="ECO:0000313" key="3">
    <source>
        <dbReference type="Proteomes" id="UP000189970"/>
    </source>
</evidence>
<dbReference type="Proteomes" id="UP000189970">
    <property type="component" value="Unassembled WGS sequence"/>
</dbReference>
<dbReference type="InterPro" id="IPR004316">
    <property type="entry name" value="SWEET_rpt"/>
</dbReference>
<name>A0A1V4DK27_9ENTE</name>
<feature type="transmembrane region" description="Helical" evidence="1">
    <location>
        <begin position="76"/>
        <end position="95"/>
    </location>
</feature>
<protein>
    <recommendedName>
        <fullName evidence="4">Sugar efflux transporter for intercellular exchange</fullName>
    </recommendedName>
</protein>
<keyword evidence="1" id="KW-1133">Transmembrane helix</keyword>
<accession>A0A1V4DK27</accession>
<organism evidence="2 3">
    <name type="scientific">Vagococcus martis</name>
    <dbReference type="NCBI Taxonomy" id="1768210"/>
    <lineage>
        <taxon>Bacteria</taxon>
        <taxon>Bacillati</taxon>
        <taxon>Bacillota</taxon>
        <taxon>Bacilli</taxon>
        <taxon>Lactobacillales</taxon>
        <taxon>Enterococcaceae</taxon>
        <taxon>Vagococcus</taxon>
    </lineage>
</organism>
<proteinExistence type="predicted"/>
<dbReference type="RefSeq" id="WP_079348136.1">
    <property type="nucleotide sequence ID" value="NZ_MVAB01000001.1"/>
</dbReference>
<comment type="caution">
    <text evidence="2">The sequence shown here is derived from an EMBL/GenBank/DDBJ whole genome shotgun (WGS) entry which is preliminary data.</text>
</comment>
<sequence>MGDNKSAKTNQSETKFIKYISWIATITAILMYVSYIPQISNNLAGDKGSPVQPLVAAINCLLWVVYGFFKSPRDWPLVLANFPGIVFGLLTFFTAL</sequence>
<dbReference type="GO" id="GO:0016020">
    <property type="term" value="C:membrane"/>
    <property type="evidence" value="ECO:0007669"/>
    <property type="project" value="InterPro"/>
</dbReference>
<evidence type="ECO:0000313" key="2">
    <source>
        <dbReference type="EMBL" id="OPF88656.1"/>
    </source>
</evidence>
<evidence type="ECO:0000256" key="1">
    <source>
        <dbReference type="SAM" id="Phobius"/>
    </source>
</evidence>
<feature type="transmembrane region" description="Helical" evidence="1">
    <location>
        <begin position="51"/>
        <end position="69"/>
    </location>
</feature>
<reference evidence="2 3" key="1">
    <citation type="submission" date="2017-02" db="EMBL/GenBank/DDBJ databases">
        <title>Vagococcus cremeus sp. nov., isolated from the small intestine of a marten, Martes flavigula.</title>
        <authorList>
            <person name="Tak E.J."/>
            <person name="Bae J.-W."/>
        </authorList>
    </citation>
    <scope>NUCLEOTIDE SEQUENCE [LARGE SCALE GENOMIC DNA]</scope>
    <source>
        <strain evidence="2 3">D7T301</strain>
    </source>
</reference>
<gene>
    <name evidence="2" type="ORF">BW731_11015</name>
</gene>
<keyword evidence="1" id="KW-0472">Membrane</keyword>
<keyword evidence="1" id="KW-0812">Transmembrane</keyword>